<dbReference type="InterPro" id="IPR018392">
    <property type="entry name" value="LysM"/>
</dbReference>
<evidence type="ECO:0000256" key="5">
    <source>
        <dbReference type="ARBA" id="ARBA00022801"/>
    </source>
</evidence>
<feature type="domain" description="G5" evidence="8">
    <location>
        <begin position="253"/>
        <end position="334"/>
    </location>
</feature>
<keyword evidence="7" id="KW-0812">Transmembrane</keyword>
<dbReference type="Proteomes" id="UP000184251">
    <property type="component" value="Unassembled WGS sequence"/>
</dbReference>
<dbReference type="PANTHER" id="PTHR47053">
    <property type="entry name" value="MUREIN DD-ENDOPEPTIDASE MEPH-RELATED"/>
    <property type="match status" value="1"/>
</dbReference>
<keyword evidence="3" id="KW-0732">Signal</keyword>
<dbReference type="EMBL" id="FQTU01000001">
    <property type="protein sequence ID" value="SHE31180.1"/>
    <property type="molecule type" value="Genomic_DNA"/>
</dbReference>
<evidence type="ECO:0000259" key="10">
    <source>
        <dbReference type="PROSITE" id="PS51935"/>
    </source>
</evidence>
<evidence type="ECO:0000256" key="3">
    <source>
        <dbReference type="ARBA" id="ARBA00022729"/>
    </source>
</evidence>
<name>A0A1M4SG50_9FIRM</name>
<evidence type="ECO:0000256" key="7">
    <source>
        <dbReference type="SAM" id="Phobius"/>
    </source>
</evidence>
<dbReference type="PROSITE" id="PS51782">
    <property type="entry name" value="LYSM"/>
    <property type="match status" value="1"/>
</dbReference>
<feature type="transmembrane region" description="Helical" evidence="7">
    <location>
        <begin position="20"/>
        <end position="40"/>
    </location>
</feature>
<evidence type="ECO:0000256" key="6">
    <source>
        <dbReference type="ARBA" id="ARBA00022807"/>
    </source>
</evidence>
<keyword evidence="12" id="KW-1185">Reference proteome</keyword>
<dbReference type="GO" id="GO:0006508">
    <property type="term" value="P:proteolysis"/>
    <property type="evidence" value="ECO:0007669"/>
    <property type="project" value="UniProtKB-KW"/>
</dbReference>
<evidence type="ECO:0000256" key="4">
    <source>
        <dbReference type="ARBA" id="ARBA00022737"/>
    </source>
</evidence>
<comment type="similarity">
    <text evidence="1">Belongs to the peptidase C40 family.</text>
</comment>
<dbReference type="InterPro" id="IPR038765">
    <property type="entry name" value="Papain-like_cys_pep_sf"/>
</dbReference>
<keyword evidence="5 11" id="KW-0378">Hydrolase</keyword>
<evidence type="ECO:0000313" key="11">
    <source>
        <dbReference type="EMBL" id="SHE31180.1"/>
    </source>
</evidence>
<dbReference type="PROSITE" id="PS51935">
    <property type="entry name" value="NLPC_P60"/>
    <property type="match status" value="1"/>
</dbReference>
<dbReference type="InterPro" id="IPR011098">
    <property type="entry name" value="G5_dom"/>
</dbReference>
<dbReference type="Gene3D" id="3.90.1720.10">
    <property type="entry name" value="endopeptidase domain like (from Nostoc punctiforme)"/>
    <property type="match status" value="1"/>
</dbReference>
<keyword evidence="6" id="KW-0788">Thiol protease</keyword>
<dbReference type="GO" id="GO:0008234">
    <property type="term" value="F:cysteine-type peptidase activity"/>
    <property type="evidence" value="ECO:0007669"/>
    <property type="project" value="UniProtKB-KW"/>
</dbReference>
<proteinExistence type="inferred from homology"/>
<reference evidence="11 12" key="1">
    <citation type="submission" date="2016-11" db="EMBL/GenBank/DDBJ databases">
        <authorList>
            <person name="Jaros S."/>
            <person name="Januszkiewicz K."/>
            <person name="Wedrychowicz H."/>
        </authorList>
    </citation>
    <scope>NUCLEOTIDE SEQUENCE [LARGE SCALE GENOMIC DNA]</scope>
    <source>
        <strain evidence="11 12">DSM 14828</strain>
    </source>
</reference>
<dbReference type="Gene3D" id="3.10.350.10">
    <property type="entry name" value="LysM domain"/>
    <property type="match status" value="1"/>
</dbReference>
<dbReference type="Pfam" id="PF07501">
    <property type="entry name" value="G5"/>
    <property type="match status" value="1"/>
</dbReference>
<dbReference type="InterPro" id="IPR000064">
    <property type="entry name" value="NLP_P60_dom"/>
</dbReference>
<dbReference type="AlphaFoldDB" id="A0A1M4SG50"/>
<dbReference type="SUPFAM" id="SSF54106">
    <property type="entry name" value="LysM domain"/>
    <property type="match status" value="1"/>
</dbReference>
<dbReference type="STRING" id="1120975.SAMN02746064_00250"/>
<dbReference type="RefSeq" id="WP_073269240.1">
    <property type="nucleotide sequence ID" value="NZ_FQTU01000001.1"/>
</dbReference>
<evidence type="ECO:0000313" key="12">
    <source>
        <dbReference type="Proteomes" id="UP000184251"/>
    </source>
</evidence>
<keyword evidence="7" id="KW-0472">Membrane</keyword>
<dbReference type="InterPro" id="IPR051202">
    <property type="entry name" value="Peptidase_C40"/>
</dbReference>
<accession>A0A1M4SG50</accession>
<organism evidence="11 12">
    <name type="scientific">Alkalibacter saccharofermentans DSM 14828</name>
    <dbReference type="NCBI Taxonomy" id="1120975"/>
    <lineage>
        <taxon>Bacteria</taxon>
        <taxon>Bacillati</taxon>
        <taxon>Bacillota</taxon>
        <taxon>Clostridia</taxon>
        <taxon>Eubacteriales</taxon>
        <taxon>Eubacteriaceae</taxon>
        <taxon>Alkalibacter</taxon>
    </lineage>
</organism>
<dbReference type="Pfam" id="PF01476">
    <property type="entry name" value="LysM"/>
    <property type="match status" value="1"/>
</dbReference>
<dbReference type="PROSITE" id="PS51109">
    <property type="entry name" value="G5"/>
    <property type="match status" value="1"/>
</dbReference>
<keyword evidence="4" id="KW-0677">Repeat</keyword>
<sequence>MNKNWMKTVDVQTWQLKDRAKALAVSGAITATIAIGVLTYQNSFSYQLYFNGQNLGYVSEQMMVEDALAEIEKQLIDQYGEDFFYEKEITFEKVRVDKSSTLEIDSLTNALQENIQVFQEAAVIMVDGEEKLILATVEEANEILEQMKKPYVESLAGSSNNIEILDIAFEQDVEVILKNVQADLILDEVDALERVNINTEEIQTYKVAQGDSAWTISRSYGTGLRTLEEANPDKNLEELMPGDTINLSVEKPFLDVSAMVKETVSEKISYATEKKKDSSLFIGQTKVEQEGKNGEKEVTKEVLYVNGVAEKSKVINEKVIAEPIAKIVLEGTKSRPVVTASRSTSASSYKSNLGSSIVATARQYLGTPYRSGGSTPAGFDCSGFTQYVFRQLGIGLPRTSGGQRSVGGFVAKSDLMPGDLVVFSGHVGIYVGNGNMIHSPRPGRRVEITSINTAYWRAKYISGRRAY</sequence>
<dbReference type="InterPro" id="IPR036779">
    <property type="entry name" value="LysM_dom_sf"/>
</dbReference>
<dbReference type="CDD" id="cd00118">
    <property type="entry name" value="LysM"/>
    <property type="match status" value="1"/>
</dbReference>
<gene>
    <name evidence="11" type="ORF">SAMN02746064_00250</name>
</gene>
<feature type="domain" description="NlpC/P60" evidence="10">
    <location>
        <begin position="351"/>
        <end position="467"/>
    </location>
</feature>
<dbReference type="SUPFAM" id="SSF54001">
    <property type="entry name" value="Cysteine proteinases"/>
    <property type="match status" value="1"/>
</dbReference>
<protein>
    <submittedName>
        <fullName evidence="11">Cell wall-associated hydrolase, NlpC family</fullName>
    </submittedName>
</protein>
<keyword evidence="2" id="KW-0645">Protease</keyword>
<evidence type="ECO:0000259" key="9">
    <source>
        <dbReference type="PROSITE" id="PS51782"/>
    </source>
</evidence>
<keyword evidence="7" id="KW-1133">Transmembrane helix</keyword>
<evidence type="ECO:0000259" key="8">
    <source>
        <dbReference type="PROSITE" id="PS51109"/>
    </source>
</evidence>
<dbReference type="OrthoDB" id="9809488at2"/>
<dbReference type="SMART" id="SM01208">
    <property type="entry name" value="G5"/>
    <property type="match status" value="1"/>
</dbReference>
<dbReference type="SMART" id="SM00257">
    <property type="entry name" value="LysM"/>
    <property type="match status" value="1"/>
</dbReference>
<dbReference type="PANTHER" id="PTHR47053:SF1">
    <property type="entry name" value="MUREIN DD-ENDOPEPTIDASE MEPH-RELATED"/>
    <property type="match status" value="1"/>
</dbReference>
<evidence type="ECO:0000256" key="1">
    <source>
        <dbReference type="ARBA" id="ARBA00007074"/>
    </source>
</evidence>
<feature type="domain" description="LysM" evidence="9">
    <location>
        <begin position="203"/>
        <end position="247"/>
    </location>
</feature>
<dbReference type="Pfam" id="PF00877">
    <property type="entry name" value="NLPC_P60"/>
    <property type="match status" value="1"/>
</dbReference>
<evidence type="ECO:0000256" key="2">
    <source>
        <dbReference type="ARBA" id="ARBA00022670"/>
    </source>
</evidence>
<dbReference type="Gene3D" id="2.20.230.10">
    <property type="entry name" value="Resuscitation-promoting factor rpfb"/>
    <property type="match status" value="1"/>
</dbReference>